<dbReference type="Pfam" id="PF00355">
    <property type="entry name" value="Rieske"/>
    <property type="match status" value="1"/>
</dbReference>
<feature type="transmembrane region" description="Helical" evidence="5">
    <location>
        <begin position="20"/>
        <end position="43"/>
    </location>
</feature>
<evidence type="ECO:0000259" key="6">
    <source>
        <dbReference type="PROSITE" id="PS51296"/>
    </source>
</evidence>
<evidence type="ECO:0000313" key="7">
    <source>
        <dbReference type="EMBL" id="KAK7234396.1"/>
    </source>
</evidence>
<keyword evidence="8" id="KW-1185">Reference proteome</keyword>
<sequence length="303" mass="33878">MHARGELSAPERTFVPASERAAVVFQARAFLAIYAATVVWSLLSRSPLPCMFIFLPYSLGAWHFVLTGVFQHASLEQDVLDHRLNTRTCYVNAISGFIYWNMQYHVEHHMFPMVPYYNLPELHAVLQAGGQMPEPYASMWSVYREMIPALIKQTTDPDYCTKRPLPPPLPEARVAELRKDAGAPDADGWVAACDFGDVAPGDMLRFEVGNRSYNVYHAEDDGLWYATAGKCTHGAAYLADGLVVEKTLVECPKHNGCFDFKTGLPKRLPVKTRLATYATKVEAGVVHVQVAPRRKGGRELAYE</sequence>
<proteinExistence type="predicted"/>
<protein>
    <submittedName>
        <fullName evidence="7">Fatty acid desaturase</fullName>
    </submittedName>
</protein>
<keyword evidence="4" id="KW-0411">Iron-sulfur</keyword>
<dbReference type="SUPFAM" id="SSF50022">
    <property type="entry name" value="ISP domain"/>
    <property type="match status" value="1"/>
</dbReference>
<organism evidence="7 8">
    <name type="scientific">Aureococcus anophagefferens</name>
    <name type="common">Harmful bloom alga</name>
    <dbReference type="NCBI Taxonomy" id="44056"/>
    <lineage>
        <taxon>Eukaryota</taxon>
        <taxon>Sar</taxon>
        <taxon>Stramenopiles</taxon>
        <taxon>Ochrophyta</taxon>
        <taxon>Pelagophyceae</taxon>
        <taxon>Pelagomonadales</taxon>
        <taxon>Pelagomonadaceae</taxon>
        <taxon>Aureococcus</taxon>
    </lineage>
</organism>
<dbReference type="InterPro" id="IPR036922">
    <property type="entry name" value="Rieske_2Fe-2S_sf"/>
</dbReference>
<keyword evidence="5" id="KW-0472">Membrane</keyword>
<comment type="caution">
    <text evidence="7">The sequence shown here is derived from an EMBL/GenBank/DDBJ whole genome shotgun (WGS) entry which is preliminary data.</text>
</comment>
<dbReference type="EMBL" id="JBBJCI010000327">
    <property type="protein sequence ID" value="KAK7234396.1"/>
    <property type="molecule type" value="Genomic_DNA"/>
</dbReference>
<evidence type="ECO:0000256" key="5">
    <source>
        <dbReference type="SAM" id="Phobius"/>
    </source>
</evidence>
<gene>
    <name evidence="7" type="primary">mocD</name>
    <name evidence="7" type="ORF">SO694_00201015</name>
</gene>
<keyword evidence="5" id="KW-1133">Transmembrane helix</keyword>
<feature type="domain" description="Rieske" evidence="6">
    <location>
        <begin position="190"/>
        <end position="288"/>
    </location>
</feature>
<dbReference type="Gene3D" id="2.102.10.10">
    <property type="entry name" value="Rieske [2Fe-2S] iron-sulphur domain"/>
    <property type="match status" value="1"/>
</dbReference>
<dbReference type="Proteomes" id="UP001363151">
    <property type="component" value="Unassembled WGS sequence"/>
</dbReference>
<dbReference type="Pfam" id="PF00487">
    <property type="entry name" value="FA_desaturase"/>
    <property type="match status" value="1"/>
</dbReference>
<evidence type="ECO:0000256" key="3">
    <source>
        <dbReference type="ARBA" id="ARBA00023004"/>
    </source>
</evidence>
<name>A0ABR1FNQ4_AURAN</name>
<accession>A0ABR1FNQ4</accession>
<dbReference type="InterPro" id="IPR017941">
    <property type="entry name" value="Rieske_2Fe-2S"/>
</dbReference>
<dbReference type="CDD" id="cd03528">
    <property type="entry name" value="Rieske_RO_ferredoxin"/>
    <property type="match status" value="1"/>
</dbReference>
<keyword evidence="2" id="KW-0479">Metal-binding</keyword>
<reference evidence="7 8" key="1">
    <citation type="submission" date="2024-03" db="EMBL/GenBank/DDBJ databases">
        <title>Aureococcus anophagefferens CCMP1851 and Kratosvirus quantuckense: Draft genome of a second virus-susceptible host strain in the model system.</title>
        <authorList>
            <person name="Chase E."/>
            <person name="Truchon A.R."/>
            <person name="Schepens W."/>
            <person name="Wilhelm S.W."/>
        </authorList>
    </citation>
    <scope>NUCLEOTIDE SEQUENCE [LARGE SCALE GENOMIC DNA]</scope>
    <source>
        <strain evidence="7 8">CCMP1851</strain>
    </source>
</reference>
<keyword evidence="5" id="KW-0812">Transmembrane</keyword>
<evidence type="ECO:0000313" key="8">
    <source>
        <dbReference type="Proteomes" id="UP001363151"/>
    </source>
</evidence>
<keyword evidence="1" id="KW-0001">2Fe-2S</keyword>
<evidence type="ECO:0000256" key="4">
    <source>
        <dbReference type="ARBA" id="ARBA00023014"/>
    </source>
</evidence>
<keyword evidence="3" id="KW-0408">Iron</keyword>
<evidence type="ECO:0000256" key="1">
    <source>
        <dbReference type="ARBA" id="ARBA00022714"/>
    </source>
</evidence>
<evidence type="ECO:0000256" key="2">
    <source>
        <dbReference type="ARBA" id="ARBA00022723"/>
    </source>
</evidence>
<dbReference type="InterPro" id="IPR005804">
    <property type="entry name" value="FA_desaturase_dom"/>
</dbReference>
<dbReference type="PROSITE" id="PS51296">
    <property type="entry name" value="RIESKE"/>
    <property type="match status" value="1"/>
</dbReference>